<keyword evidence="6" id="KW-1185">Reference proteome</keyword>
<dbReference type="NCBIfam" id="TIGR01256">
    <property type="entry name" value="modA"/>
    <property type="match status" value="1"/>
</dbReference>
<dbReference type="EMBL" id="CP039543">
    <property type="protein sequence ID" value="QJT09756.1"/>
    <property type="molecule type" value="Genomic_DNA"/>
</dbReference>
<reference evidence="5 6" key="1">
    <citation type="submission" date="2019-04" db="EMBL/GenBank/DDBJ databases">
        <title>Isolation and culture of sulfate reducing bacteria from the cold seep of the South China Sea.</title>
        <authorList>
            <person name="Sun C."/>
            <person name="Liu R."/>
        </authorList>
    </citation>
    <scope>NUCLEOTIDE SEQUENCE [LARGE SCALE GENOMIC DNA]</scope>
    <source>
        <strain evidence="5 6">CS1</strain>
    </source>
</reference>
<accession>A0ABX6NHL9</accession>
<name>A0ABX6NHL9_9BACT</name>
<dbReference type="Gene3D" id="3.40.190.10">
    <property type="entry name" value="Periplasmic binding protein-like II"/>
    <property type="match status" value="2"/>
</dbReference>
<dbReference type="SUPFAM" id="SSF53850">
    <property type="entry name" value="Periplasmic binding protein-like II"/>
    <property type="match status" value="1"/>
</dbReference>
<dbReference type="PANTHER" id="PTHR30632">
    <property type="entry name" value="MOLYBDATE-BINDING PERIPLASMIC PROTEIN"/>
    <property type="match status" value="1"/>
</dbReference>
<feature type="chain" id="PRO_5046758747" evidence="4">
    <location>
        <begin position="24"/>
        <end position="255"/>
    </location>
</feature>
<evidence type="ECO:0000256" key="1">
    <source>
        <dbReference type="ARBA" id="ARBA00009175"/>
    </source>
</evidence>
<organism evidence="5 6">
    <name type="scientific">Oceanidesulfovibrio marinus</name>
    <dbReference type="NCBI Taxonomy" id="370038"/>
    <lineage>
        <taxon>Bacteria</taxon>
        <taxon>Pseudomonadati</taxon>
        <taxon>Thermodesulfobacteriota</taxon>
        <taxon>Desulfovibrionia</taxon>
        <taxon>Desulfovibrionales</taxon>
        <taxon>Desulfovibrionaceae</taxon>
        <taxon>Oceanidesulfovibrio</taxon>
    </lineage>
</organism>
<dbReference type="RefSeq" id="WP_171267563.1">
    <property type="nucleotide sequence ID" value="NZ_CP039543.1"/>
</dbReference>
<dbReference type="InterPro" id="IPR050682">
    <property type="entry name" value="ModA/WtpA"/>
</dbReference>
<gene>
    <name evidence="5" type="primary">modA</name>
    <name evidence="5" type="ORF">E8L03_12765</name>
</gene>
<sequence length="255" mass="26876">MKKLATLVLACLVLFGATQLARADDSLTIAAGAGYKKLVTALGKAFTAETGIETQQIYGNMGQVTAQAQNSGVVDTVIGDKRYLDGSDLPFSTEYVIGKGKLVLAVAKGVSLPAVFDLKVLDAESAPKVLTDPAVTRIAHPDAKKAIYGRAATQFLANTGLAEQLEPKLIEVGTVPQVSAYVVNGEVDLGFINLTDGYAIQDRAARIIPVDEALYEPITIVAKTLNGCPSPDIAKRFGEFLQTDTARAIATKHGL</sequence>
<dbReference type="Proteomes" id="UP000503251">
    <property type="component" value="Chromosome"/>
</dbReference>
<evidence type="ECO:0000313" key="5">
    <source>
        <dbReference type="EMBL" id="QJT09756.1"/>
    </source>
</evidence>
<keyword evidence="3 4" id="KW-0732">Signal</keyword>
<evidence type="ECO:0000256" key="3">
    <source>
        <dbReference type="ARBA" id="ARBA00022729"/>
    </source>
</evidence>
<keyword evidence="2" id="KW-0479">Metal-binding</keyword>
<evidence type="ECO:0000256" key="2">
    <source>
        <dbReference type="ARBA" id="ARBA00022723"/>
    </source>
</evidence>
<evidence type="ECO:0000313" key="6">
    <source>
        <dbReference type="Proteomes" id="UP000503251"/>
    </source>
</evidence>
<protein>
    <submittedName>
        <fullName evidence="5">Molybdate ABC transporter substrate-binding protein</fullName>
    </submittedName>
</protein>
<dbReference type="InterPro" id="IPR005950">
    <property type="entry name" value="ModA"/>
</dbReference>
<proteinExistence type="inferred from homology"/>
<comment type="similarity">
    <text evidence="1">Belongs to the bacterial solute-binding protein ModA family.</text>
</comment>
<feature type="signal peptide" evidence="4">
    <location>
        <begin position="1"/>
        <end position="23"/>
    </location>
</feature>
<dbReference type="Pfam" id="PF13531">
    <property type="entry name" value="SBP_bac_11"/>
    <property type="match status" value="1"/>
</dbReference>
<dbReference type="PANTHER" id="PTHR30632:SF14">
    <property type="entry name" value="TUNGSTATE_MOLYBDATE_CHROMATE-BINDING PROTEIN MODA"/>
    <property type="match status" value="1"/>
</dbReference>
<evidence type="ECO:0000256" key="4">
    <source>
        <dbReference type="SAM" id="SignalP"/>
    </source>
</evidence>